<dbReference type="Pfam" id="PF00589">
    <property type="entry name" value="Phage_integrase"/>
    <property type="match status" value="1"/>
</dbReference>
<dbReference type="GO" id="GO:0006310">
    <property type="term" value="P:DNA recombination"/>
    <property type="evidence" value="ECO:0007669"/>
    <property type="project" value="UniProtKB-KW"/>
</dbReference>
<dbReference type="GO" id="GO:0003677">
    <property type="term" value="F:DNA binding"/>
    <property type="evidence" value="ECO:0007669"/>
    <property type="project" value="InterPro"/>
</dbReference>
<dbReference type="EMBL" id="BARS01046618">
    <property type="protein sequence ID" value="GAG31112.1"/>
    <property type="molecule type" value="Genomic_DNA"/>
</dbReference>
<evidence type="ECO:0000256" key="1">
    <source>
        <dbReference type="ARBA" id="ARBA00023172"/>
    </source>
</evidence>
<dbReference type="InterPro" id="IPR002104">
    <property type="entry name" value="Integrase_catalytic"/>
</dbReference>
<sequence>NKIRIFGKKNIERLATIFSDQLMDDLKIYLRYVLDNKKQGHLFPAVSSLNTKDHISPTEINRIVAKAGHRAHLNNPIPELKNINPHILRHSCARILKDKGLSLEVVQKVLGHLSYKTTMDLYGTKSISEMDDELKEKVGDIFG</sequence>
<comment type="caution">
    <text evidence="3">The sequence shown here is derived from an EMBL/GenBank/DDBJ whole genome shotgun (WGS) entry which is preliminary data.</text>
</comment>
<feature type="domain" description="Tyr recombinase" evidence="2">
    <location>
        <begin position="1"/>
        <end position="136"/>
    </location>
</feature>
<keyword evidence="1" id="KW-0233">DNA recombination</keyword>
<organism evidence="3">
    <name type="scientific">marine sediment metagenome</name>
    <dbReference type="NCBI Taxonomy" id="412755"/>
    <lineage>
        <taxon>unclassified sequences</taxon>
        <taxon>metagenomes</taxon>
        <taxon>ecological metagenomes</taxon>
    </lineage>
</organism>
<proteinExistence type="predicted"/>
<dbReference type="InterPro" id="IPR013762">
    <property type="entry name" value="Integrase-like_cat_sf"/>
</dbReference>
<dbReference type="GO" id="GO:0015074">
    <property type="term" value="P:DNA integration"/>
    <property type="evidence" value="ECO:0007669"/>
    <property type="project" value="InterPro"/>
</dbReference>
<reference evidence="3" key="1">
    <citation type="journal article" date="2014" name="Front. Microbiol.">
        <title>High frequency of phylogenetically diverse reductive dehalogenase-homologous genes in deep subseafloor sedimentary metagenomes.</title>
        <authorList>
            <person name="Kawai M."/>
            <person name="Futagami T."/>
            <person name="Toyoda A."/>
            <person name="Takaki Y."/>
            <person name="Nishi S."/>
            <person name="Hori S."/>
            <person name="Arai W."/>
            <person name="Tsubouchi T."/>
            <person name="Morono Y."/>
            <person name="Uchiyama I."/>
            <person name="Ito T."/>
            <person name="Fujiyama A."/>
            <person name="Inagaki F."/>
            <person name="Takami H."/>
        </authorList>
    </citation>
    <scope>NUCLEOTIDE SEQUENCE</scope>
    <source>
        <strain evidence="3">Expedition CK06-06</strain>
    </source>
</reference>
<evidence type="ECO:0000259" key="2">
    <source>
        <dbReference type="PROSITE" id="PS51898"/>
    </source>
</evidence>
<evidence type="ECO:0000313" key="3">
    <source>
        <dbReference type="EMBL" id="GAG31112.1"/>
    </source>
</evidence>
<dbReference type="Gene3D" id="1.10.443.10">
    <property type="entry name" value="Intergrase catalytic core"/>
    <property type="match status" value="1"/>
</dbReference>
<dbReference type="PROSITE" id="PS51898">
    <property type="entry name" value="TYR_RECOMBINASE"/>
    <property type="match status" value="1"/>
</dbReference>
<protein>
    <recommendedName>
        <fullName evidence="2">Tyr recombinase domain-containing protein</fullName>
    </recommendedName>
</protein>
<dbReference type="AlphaFoldDB" id="X0X6U7"/>
<name>X0X6U7_9ZZZZ</name>
<dbReference type="SUPFAM" id="SSF56349">
    <property type="entry name" value="DNA breaking-rejoining enzymes"/>
    <property type="match status" value="1"/>
</dbReference>
<gene>
    <name evidence="3" type="ORF">S01H1_70138</name>
</gene>
<dbReference type="InterPro" id="IPR011010">
    <property type="entry name" value="DNA_brk_join_enz"/>
</dbReference>
<feature type="non-terminal residue" evidence="3">
    <location>
        <position position="1"/>
    </location>
</feature>
<accession>X0X6U7</accession>